<dbReference type="InterPro" id="IPR000515">
    <property type="entry name" value="MetI-like"/>
</dbReference>
<evidence type="ECO:0000313" key="13">
    <source>
        <dbReference type="Proteomes" id="UP000580797"/>
    </source>
</evidence>
<dbReference type="Gene3D" id="1.10.3720.10">
    <property type="entry name" value="MetI-like"/>
    <property type="match status" value="1"/>
</dbReference>
<dbReference type="Proteomes" id="UP000580797">
    <property type="component" value="Unassembled WGS sequence"/>
</dbReference>
<evidence type="ECO:0000256" key="10">
    <source>
        <dbReference type="SAM" id="MobiDB-lite"/>
    </source>
</evidence>
<evidence type="ECO:0000256" key="8">
    <source>
        <dbReference type="ARBA" id="ARBA00023136"/>
    </source>
</evidence>
<evidence type="ECO:0000256" key="3">
    <source>
        <dbReference type="ARBA" id="ARBA00022448"/>
    </source>
</evidence>
<evidence type="ECO:0000256" key="7">
    <source>
        <dbReference type="ARBA" id="ARBA00022989"/>
    </source>
</evidence>
<keyword evidence="6 9" id="KW-0812">Transmembrane</keyword>
<gene>
    <name evidence="12" type="ORF">HD598_002348</name>
</gene>
<dbReference type="AlphaFoldDB" id="A0A7W8TY60"/>
<accession>A0A7W8TY60</accession>
<sequence length="301" mass="32353">MKAIELSPQGEAPTRPRQFTEKPSFEEQKQNKPAQSHFWARGIIGISVVATFLPLAYLISVSLMGRDETVSGILWTLDPQFSNWSDVLFSSDIPRSIGNSLIAATFGALLSLAGGLPGAWAIVHYKTGGRALSALVTSPWLLPPVVAVIPLFILLRVLNLNDSLVGLTLIYALINLPIAVWLLEGFLHKIPSSIFDAAAVDGAGPWRTLVSIVTPLMLPALIAIGTIIAILNYNEFLLATFLTQSVESQTAPVALSLFYGDRTPHFGKIAAASVIVVIPVFAAATFLQRWMIDGLVNGVGK</sequence>
<keyword evidence="8 9" id="KW-0472">Membrane</keyword>
<dbReference type="PROSITE" id="PS50928">
    <property type="entry name" value="ABC_TM1"/>
    <property type="match status" value="1"/>
</dbReference>
<comment type="caution">
    <text evidence="12">The sequence shown here is derived from an EMBL/GenBank/DDBJ whole genome shotgun (WGS) entry which is preliminary data.</text>
</comment>
<protein>
    <submittedName>
        <fullName evidence="12">Multiple sugar transport system permease protein</fullName>
    </submittedName>
</protein>
<reference evidence="12 13" key="1">
    <citation type="submission" date="2020-08" db="EMBL/GenBank/DDBJ databases">
        <title>Sequencing the genomes of 1000 actinobacteria strains.</title>
        <authorList>
            <person name="Klenk H.-P."/>
        </authorList>
    </citation>
    <scope>NUCLEOTIDE SEQUENCE [LARGE SCALE GENOMIC DNA]</scope>
    <source>
        <strain evidence="12 13">DSM 105783</strain>
    </source>
</reference>
<dbReference type="InterPro" id="IPR050901">
    <property type="entry name" value="BP-dep_ABC_trans_perm"/>
</dbReference>
<feature type="transmembrane region" description="Helical" evidence="9">
    <location>
        <begin position="164"/>
        <end position="187"/>
    </location>
</feature>
<proteinExistence type="inferred from homology"/>
<dbReference type="InterPro" id="IPR035906">
    <property type="entry name" value="MetI-like_sf"/>
</dbReference>
<feature type="compositionally biased region" description="Basic and acidic residues" evidence="10">
    <location>
        <begin position="18"/>
        <end position="30"/>
    </location>
</feature>
<organism evidence="12 13">
    <name type="scientific">Neomicrococcus aestuarii</name>
    <dbReference type="NCBI Taxonomy" id="556325"/>
    <lineage>
        <taxon>Bacteria</taxon>
        <taxon>Bacillati</taxon>
        <taxon>Actinomycetota</taxon>
        <taxon>Actinomycetes</taxon>
        <taxon>Micrococcales</taxon>
        <taxon>Micrococcaceae</taxon>
        <taxon>Neomicrococcus</taxon>
    </lineage>
</organism>
<dbReference type="Pfam" id="PF00528">
    <property type="entry name" value="BPD_transp_1"/>
    <property type="match status" value="1"/>
</dbReference>
<evidence type="ECO:0000259" key="11">
    <source>
        <dbReference type="PROSITE" id="PS50928"/>
    </source>
</evidence>
<feature type="transmembrane region" description="Helical" evidence="9">
    <location>
        <begin position="38"/>
        <end position="59"/>
    </location>
</feature>
<evidence type="ECO:0000256" key="6">
    <source>
        <dbReference type="ARBA" id="ARBA00022692"/>
    </source>
</evidence>
<feature type="transmembrane region" description="Helical" evidence="9">
    <location>
        <begin position="208"/>
        <end position="231"/>
    </location>
</feature>
<keyword evidence="3 9" id="KW-0813">Transport</keyword>
<dbReference type="PANTHER" id="PTHR32243">
    <property type="entry name" value="MALTOSE TRANSPORT SYSTEM PERMEASE-RELATED"/>
    <property type="match status" value="1"/>
</dbReference>
<dbReference type="GO" id="GO:0005886">
    <property type="term" value="C:plasma membrane"/>
    <property type="evidence" value="ECO:0007669"/>
    <property type="project" value="UniProtKB-SubCell"/>
</dbReference>
<evidence type="ECO:0000256" key="1">
    <source>
        <dbReference type="ARBA" id="ARBA00004651"/>
    </source>
</evidence>
<evidence type="ECO:0000313" key="12">
    <source>
        <dbReference type="EMBL" id="MBB5513661.1"/>
    </source>
</evidence>
<evidence type="ECO:0000256" key="2">
    <source>
        <dbReference type="ARBA" id="ARBA00009047"/>
    </source>
</evidence>
<evidence type="ECO:0000256" key="5">
    <source>
        <dbReference type="ARBA" id="ARBA00022597"/>
    </source>
</evidence>
<feature type="transmembrane region" description="Helical" evidence="9">
    <location>
        <begin position="266"/>
        <end position="287"/>
    </location>
</feature>
<keyword evidence="5 12" id="KW-0762">Sugar transport</keyword>
<evidence type="ECO:0000256" key="4">
    <source>
        <dbReference type="ARBA" id="ARBA00022475"/>
    </source>
</evidence>
<dbReference type="RefSeq" id="WP_183666033.1">
    <property type="nucleotide sequence ID" value="NZ_BAAARH010000008.1"/>
</dbReference>
<comment type="similarity">
    <text evidence="2">Belongs to the binding-protein-dependent transport system permease family. MalFG subfamily.</text>
</comment>
<feature type="transmembrane region" description="Helical" evidence="9">
    <location>
        <begin position="135"/>
        <end position="158"/>
    </location>
</feature>
<feature type="region of interest" description="Disordered" evidence="10">
    <location>
        <begin position="1"/>
        <end position="33"/>
    </location>
</feature>
<dbReference type="SUPFAM" id="SSF161098">
    <property type="entry name" value="MetI-like"/>
    <property type="match status" value="1"/>
</dbReference>
<name>A0A7W8TY60_9MICC</name>
<keyword evidence="4" id="KW-1003">Cell membrane</keyword>
<dbReference type="GO" id="GO:0055085">
    <property type="term" value="P:transmembrane transport"/>
    <property type="evidence" value="ECO:0007669"/>
    <property type="project" value="InterPro"/>
</dbReference>
<dbReference type="PANTHER" id="PTHR32243:SF50">
    <property type="entry name" value="MALTOSE_MALTODEXTRIN TRANSPORT SYSTEM PERMEASE PROTEIN MALG"/>
    <property type="match status" value="1"/>
</dbReference>
<feature type="transmembrane region" description="Helical" evidence="9">
    <location>
        <begin position="101"/>
        <end position="123"/>
    </location>
</feature>
<evidence type="ECO:0000256" key="9">
    <source>
        <dbReference type="RuleBase" id="RU363032"/>
    </source>
</evidence>
<feature type="domain" description="ABC transmembrane type-1" evidence="11">
    <location>
        <begin position="97"/>
        <end position="287"/>
    </location>
</feature>
<dbReference type="EMBL" id="JACHDR010000001">
    <property type="protein sequence ID" value="MBB5513661.1"/>
    <property type="molecule type" value="Genomic_DNA"/>
</dbReference>
<keyword evidence="7 9" id="KW-1133">Transmembrane helix</keyword>
<comment type="subcellular location">
    <subcellularLocation>
        <location evidence="1 9">Cell membrane</location>
        <topology evidence="1 9">Multi-pass membrane protein</topology>
    </subcellularLocation>
</comment>
<dbReference type="CDD" id="cd06261">
    <property type="entry name" value="TM_PBP2"/>
    <property type="match status" value="1"/>
</dbReference>